<evidence type="ECO:0000259" key="1">
    <source>
        <dbReference type="Pfam" id="PF08885"/>
    </source>
</evidence>
<organism evidence="2 3">
    <name type="scientific">Cognatiluteimonas sedimenti</name>
    <dbReference type="NCBI Taxonomy" id="2927791"/>
    <lineage>
        <taxon>Bacteria</taxon>
        <taxon>Pseudomonadati</taxon>
        <taxon>Pseudomonadota</taxon>
        <taxon>Gammaproteobacteria</taxon>
        <taxon>Lysobacterales</taxon>
        <taxon>Lysobacteraceae</taxon>
        <taxon>Cognatiluteimonas</taxon>
    </lineage>
</organism>
<sequence>MTDNPYRGLGDHQFWRRAVAGVERFRFDPVRATRFTIQPSERVATAGSCFAQHISNRLASIGFNYFVTEAGEHLPDAQRRALNHGVFSARFGNIYTSRQLLQLFQESFQGRPVADDVWQREDGRYVDALRPQVTPGGYESPGEVKRERELHLAAVRRMFEQCDVFVFTLGLTETWRSKVDDTVYPLAPGVSGGSFDPERHEFVNLDVHDVTGDMESFLAGLKSVNPGVKVILTVSPVPLIATYEDRNVLVSTTYSKSVLRVVADMLWRRYEWIEYFPSYEIIVGNYNDSRYFERDYRGINRLGVDHAMRCFLDHYTSRGKRRSPVPGIATPPLLTSDIMCDEEAIDQLRP</sequence>
<accession>A0ABT0A6T6</accession>
<dbReference type="InterPro" id="IPR014982">
    <property type="entry name" value="GSCFA"/>
</dbReference>
<comment type="caution">
    <text evidence="2">The sequence shown here is derived from an EMBL/GenBank/DDBJ whole genome shotgun (WGS) entry which is preliminary data.</text>
</comment>
<proteinExistence type="predicted"/>
<reference evidence="2 3" key="1">
    <citation type="submission" date="2022-03" db="EMBL/GenBank/DDBJ databases">
        <title>Luteimonas soily sp. nov., a novel bacterium isolated from the soil.</title>
        <authorList>
            <person name="Zhang X."/>
        </authorList>
    </citation>
    <scope>NUCLEOTIDE SEQUENCE [LARGE SCALE GENOMIC DNA]</scope>
    <source>
        <strain evidence="2 3">50</strain>
    </source>
</reference>
<dbReference type="Proteomes" id="UP001165423">
    <property type="component" value="Unassembled WGS sequence"/>
</dbReference>
<dbReference type="RefSeq" id="WP_243322412.1">
    <property type="nucleotide sequence ID" value="NZ_JALGCL010000005.1"/>
</dbReference>
<gene>
    <name evidence="2" type="ORF">MQC88_12060</name>
</gene>
<name>A0ABT0A6T6_9GAMM</name>
<dbReference type="EMBL" id="JALGCL010000005">
    <property type="protein sequence ID" value="MCJ0826677.1"/>
    <property type="molecule type" value="Genomic_DNA"/>
</dbReference>
<feature type="domain" description="GSCFA" evidence="1">
    <location>
        <begin position="42"/>
        <end position="311"/>
    </location>
</feature>
<evidence type="ECO:0000313" key="2">
    <source>
        <dbReference type="EMBL" id="MCJ0826677.1"/>
    </source>
</evidence>
<protein>
    <submittedName>
        <fullName evidence="2">GSCFA domain-containing protein</fullName>
    </submittedName>
</protein>
<keyword evidence="3" id="KW-1185">Reference proteome</keyword>
<dbReference type="Pfam" id="PF08885">
    <property type="entry name" value="GSCFA"/>
    <property type="match status" value="1"/>
</dbReference>
<evidence type="ECO:0000313" key="3">
    <source>
        <dbReference type="Proteomes" id="UP001165423"/>
    </source>
</evidence>